<evidence type="ECO:0000313" key="2">
    <source>
        <dbReference type="Proteomes" id="UP000182130"/>
    </source>
</evidence>
<name>A0A1G8TQR5_9MICC</name>
<protein>
    <recommendedName>
        <fullName evidence="3">Ig-like domain-containing protein</fullName>
    </recommendedName>
</protein>
<dbReference type="RefSeq" id="WP_074589766.1">
    <property type="nucleotide sequence ID" value="NZ_FNEI01000010.1"/>
</dbReference>
<keyword evidence="2" id="KW-1185">Reference proteome</keyword>
<dbReference type="EMBL" id="FNEI01000010">
    <property type="protein sequence ID" value="SDJ43030.1"/>
    <property type="molecule type" value="Genomic_DNA"/>
</dbReference>
<proteinExistence type="predicted"/>
<dbReference type="OrthoDB" id="9849563at2"/>
<sequence>MKVPRHLLTIATVLTVIFGLTAAPAGAAPRPVSFAQVSATLLPGNQVRVDLTVKCDPSDTYQFQIFHVLQGETAGWNDDPTFLPTPCGTREILPASGLTGLFLPGKAQLHALLNICEGGDPAACSVAEVWKTVKLRS</sequence>
<evidence type="ECO:0008006" key="3">
    <source>
        <dbReference type="Google" id="ProtNLM"/>
    </source>
</evidence>
<accession>A0A1G8TQR5</accession>
<gene>
    <name evidence="1" type="ORF">SAMN05216555_110160</name>
</gene>
<reference evidence="2" key="1">
    <citation type="submission" date="2016-10" db="EMBL/GenBank/DDBJ databases">
        <authorList>
            <person name="Varghese N."/>
            <person name="Submissions S."/>
        </authorList>
    </citation>
    <scope>NUCLEOTIDE SEQUENCE [LARGE SCALE GENOMIC DNA]</scope>
    <source>
        <strain evidence="2">CGMCC 1.10783</strain>
    </source>
</reference>
<dbReference type="Proteomes" id="UP000182130">
    <property type="component" value="Unassembled WGS sequence"/>
</dbReference>
<dbReference type="AlphaFoldDB" id="A0A1G8TQR5"/>
<organism evidence="1 2">
    <name type="scientific">Arthrobacter cupressi</name>
    <dbReference type="NCBI Taxonomy" id="1045773"/>
    <lineage>
        <taxon>Bacteria</taxon>
        <taxon>Bacillati</taxon>
        <taxon>Actinomycetota</taxon>
        <taxon>Actinomycetes</taxon>
        <taxon>Micrococcales</taxon>
        <taxon>Micrococcaceae</taxon>
        <taxon>Arthrobacter</taxon>
    </lineage>
</organism>
<evidence type="ECO:0000313" key="1">
    <source>
        <dbReference type="EMBL" id="SDJ43030.1"/>
    </source>
</evidence>